<dbReference type="PROSITE" id="PS51078">
    <property type="entry name" value="ICLR_ED"/>
    <property type="match status" value="1"/>
</dbReference>
<evidence type="ECO:0000256" key="1">
    <source>
        <dbReference type="ARBA" id="ARBA00023015"/>
    </source>
</evidence>
<protein>
    <submittedName>
        <fullName evidence="6">IclR family transcriptional regulator C-terminal domain-containing protein</fullName>
    </submittedName>
</protein>
<dbReference type="SUPFAM" id="SSF55781">
    <property type="entry name" value="GAF domain-like"/>
    <property type="match status" value="1"/>
</dbReference>
<dbReference type="PROSITE" id="PS51077">
    <property type="entry name" value="HTH_ICLR"/>
    <property type="match status" value="1"/>
</dbReference>
<dbReference type="InterPro" id="IPR050707">
    <property type="entry name" value="HTH_MetabolicPath_Reg"/>
</dbReference>
<dbReference type="Gene3D" id="1.10.10.10">
    <property type="entry name" value="Winged helix-like DNA-binding domain superfamily/Winged helix DNA-binding domain"/>
    <property type="match status" value="1"/>
</dbReference>
<dbReference type="InterPro" id="IPR005471">
    <property type="entry name" value="Tscrpt_reg_IclR_N"/>
</dbReference>
<dbReference type="InterPro" id="IPR036388">
    <property type="entry name" value="WH-like_DNA-bd_sf"/>
</dbReference>
<dbReference type="SUPFAM" id="SSF46785">
    <property type="entry name" value="Winged helix' DNA-binding domain"/>
    <property type="match status" value="1"/>
</dbReference>
<dbReference type="Gene3D" id="3.30.450.40">
    <property type="match status" value="1"/>
</dbReference>
<dbReference type="RefSeq" id="WP_272779728.1">
    <property type="nucleotide sequence ID" value="NZ_JAQQLI010000055.1"/>
</dbReference>
<feature type="domain" description="IclR-ED" evidence="5">
    <location>
        <begin position="64"/>
        <end position="247"/>
    </location>
</feature>
<organism evidence="6 7">
    <name type="scientific">Rhodoplanes tepidamans</name>
    <name type="common">Rhodoplanes cryptolactis</name>
    <dbReference type="NCBI Taxonomy" id="200616"/>
    <lineage>
        <taxon>Bacteria</taxon>
        <taxon>Pseudomonadati</taxon>
        <taxon>Pseudomonadota</taxon>
        <taxon>Alphaproteobacteria</taxon>
        <taxon>Hyphomicrobiales</taxon>
        <taxon>Nitrobacteraceae</taxon>
        <taxon>Rhodoplanes</taxon>
    </lineage>
</organism>
<evidence type="ECO:0000313" key="7">
    <source>
        <dbReference type="Proteomes" id="UP001165652"/>
    </source>
</evidence>
<dbReference type="InterPro" id="IPR029016">
    <property type="entry name" value="GAF-like_dom_sf"/>
</dbReference>
<dbReference type="InterPro" id="IPR014757">
    <property type="entry name" value="Tscrpt_reg_IclR_C"/>
</dbReference>
<dbReference type="Pfam" id="PF09339">
    <property type="entry name" value="HTH_IclR"/>
    <property type="match status" value="1"/>
</dbReference>
<dbReference type="SMART" id="SM00346">
    <property type="entry name" value="HTH_ICLR"/>
    <property type="match status" value="1"/>
</dbReference>
<dbReference type="EMBL" id="JAQQLI010000055">
    <property type="protein sequence ID" value="MDC7788895.1"/>
    <property type="molecule type" value="Genomic_DNA"/>
</dbReference>
<gene>
    <name evidence="6" type="ORF">PQJ73_24700</name>
</gene>
<comment type="caution">
    <text evidence="6">The sequence shown here is derived from an EMBL/GenBank/DDBJ whole genome shotgun (WGS) entry which is preliminary data.</text>
</comment>
<name>A0ABT5JGQ3_RHOTP</name>
<keyword evidence="7" id="KW-1185">Reference proteome</keyword>
<keyword evidence="3" id="KW-0804">Transcription</keyword>
<evidence type="ECO:0000256" key="2">
    <source>
        <dbReference type="ARBA" id="ARBA00023125"/>
    </source>
</evidence>
<dbReference type="PANTHER" id="PTHR30136:SF24">
    <property type="entry name" value="HTH-TYPE TRANSCRIPTIONAL REPRESSOR ALLR"/>
    <property type="match status" value="1"/>
</dbReference>
<evidence type="ECO:0000259" key="4">
    <source>
        <dbReference type="PROSITE" id="PS51077"/>
    </source>
</evidence>
<dbReference type="Proteomes" id="UP001165652">
    <property type="component" value="Unassembled WGS sequence"/>
</dbReference>
<keyword evidence="2" id="KW-0238">DNA-binding</keyword>
<feature type="domain" description="HTH iclR-type" evidence="4">
    <location>
        <begin position="2"/>
        <end position="63"/>
    </location>
</feature>
<dbReference type="PANTHER" id="PTHR30136">
    <property type="entry name" value="HELIX-TURN-HELIX TRANSCRIPTIONAL REGULATOR, ICLR FAMILY"/>
    <property type="match status" value="1"/>
</dbReference>
<evidence type="ECO:0000256" key="3">
    <source>
        <dbReference type="ARBA" id="ARBA00023163"/>
    </source>
</evidence>
<keyword evidence="1" id="KW-0805">Transcription regulation</keyword>
<dbReference type="Pfam" id="PF01614">
    <property type="entry name" value="IclR_C"/>
    <property type="match status" value="1"/>
</dbReference>
<dbReference type="InterPro" id="IPR036390">
    <property type="entry name" value="WH_DNA-bd_sf"/>
</dbReference>
<evidence type="ECO:0000259" key="5">
    <source>
        <dbReference type="PROSITE" id="PS51078"/>
    </source>
</evidence>
<reference evidence="6" key="2">
    <citation type="submission" date="2023-02" db="EMBL/GenBank/DDBJ databases">
        <authorList>
            <person name="Rayyan A."/>
            <person name="Meyer T."/>
            <person name="Kyndt J.A."/>
        </authorList>
    </citation>
    <scope>NUCLEOTIDE SEQUENCE</scope>
    <source>
        <strain evidence="6">DSM 9987</strain>
    </source>
</reference>
<proteinExistence type="predicted"/>
<sequence>MAAGLSRFVRILRLFGEAKATWTVPEMAAALGQPASSVYRAVRELVAEAFLEPATEAHYRLGAAFVEFDRLVRRTDPLTRIGEPRLADIAAQAGVPCAVLLARLYGDTVMCVADTRAGDLPATPSYERGRPMPLTRGATSKTILAQLPARRLVRLIDTIDGAAAAPEQIAALREILAGVRRRGHCVSRGDIDDGLAGLAVPIALPQLGIAASLSLVVEAARLDPALEHRLVLLLVASAGWLVARLGAGDDAPTAAAS</sequence>
<evidence type="ECO:0000313" key="6">
    <source>
        <dbReference type="EMBL" id="MDC7788895.1"/>
    </source>
</evidence>
<accession>A0ABT5JGQ3</accession>
<reference evidence="6" key="1">
    <citation type="journal article" date="2023" name="Microbiol Resour">
        <title>Genome Sequences of Rhodoplanes serenus and Two Thermotolerant Strains, Rhodoplanes tepidamans and 'Rhodoplanes cryptolactis,' Further Refine the Genus.</title>
        <authorList>
            <person name="Rayyan A.A."/>
            <person name="Kyndt J.A."/>
        </authorList>
    </citation>
    <scope>NUCLEOTIDE SEQUENCE</scope>
    <source>
        <strain evidence="6">DSM 9987</strain>
    </source>
</reference>